<evidence type="ECO:0000256" key="6">
    <source>
        <dbReference type="RuleBase" id="RU280814"/>
    </source>
</evidence>
<keyword evidence="5 6" id="KW-0472">Membrane</keyword>
<evidence type="ECO:0000313" key="9">
    <source>
        <dbReference type="Proteomes" id="UP001497623"/>
    </source>
</evidence>
<dbReference type="Pfam" id="PF04547">
    <property type="entry name" value="Anoctamin"/>
    <property type="match status" value="1"/>
</dbReference>
<organism evidence="8 9">
    <name type="scientific">Meganyctiphanes norvegica</name>
    <name type="common">Northern krill</name>
    <name type="synonym">Thysanopoda norvegica</name>
    <dbReference type="NCBI Taxonomy" id="48144"/>
    <lineage>
        <taxon>Eukaryota</taxon>
        <taxon>Metazoa</taxon>
        <taxon>Ecdysozoa</taxon>
        <taxon>Arthropoda</taxon>
        <taxon>Crustacea</taxon>
        <taxon>Multicrustacea</taxon>
        <taxon>Malacostraca</taxon>
        <taxon>Eumalacostraca</taxon>
        <taxon>Eucarida</taxon>
        <taxon>Euphausiacea</taxon>
        <taxon>Euphausiidae</taxon>
        <taxon>Meganyctiphanes</taxon>
    </lineage>
</organism>
<dbReference type="PANTHER" id="PTHR12308">
    <property type="entry name" value="ANOCTAMIN"/>
    <property type="match status" value="1"/>
</dbReference>
<dbReference type="GO" id="GO:0005254">
    <property type="term" value="F:chloride channel activity"/>
    <property type="evidence" value="ECO:0007669"/>
    <property type="project" value="TreeGrafter"/>
</dbReference>
<feature type="domain" description="Anoctamin transmembrane" evidence="7">
    <location>
        <begin position="4"/>
        <end position="393"/>
    </location>
</feature>
<evidence type="ECO:0000256" key="3">
    <source>
        <dbReference type="ARBA" id="ARBA00022692"/>
    </source>
</evidence>
<comment type="caution">
    <text evidence="6">Lacks conserved residue(s) required for the propagation of feature annotation.</text>
</comment>
<reference evidence="8 9" key="1">
    <citation type="submission" date="2024-05" db="EMBL/GenBank/DDBJ databases">
        <authorList>
            <person name="Wallberg A."/>
        </authorList>
    </citation>
    <scope>NUCLEOTIDE SEQUENCE [LARGE SCALE GENOMIC DNA]</scope>
</reference>
<feature type="transmembrane region" description="Helical" evidence="6">
    <location>
        <begin position="102"/>
        <end position="122"/>
    </location>
</feature>
<dbReference type="Proteomes" id="UP001497623">
    <property type="component" value="Unassembled WGS sequence"/>
</dbReference>
<keyword evidence="9" id="KW-1185">Reference proteome</keyword>
<dbReference type="GO" id="GO:0005886">
    <property type="term" value="C:plasma membrane"/>
    <property type="evidence" value="ECO:0007669"/>
    <property type="project" value="TreeGrafter"/>
</dbReference>
<feature type="transmembrane region" description="Helical" evidence="6">
    <location>
        <begin position="359"/>
        <end position="381"/>
    </location>
</feature>
<feature type="non-terminal residue" evidence="8">
    <location>
        <position position="1"/>
    </location>
</feature>
<dbReference type="AlphaFoldDB" id="A0AAV2RH33"/>
<evidence type="ECO:0000256" key="1">
    <source>
        <dbReference type="ARBA" id="ARBA00004141"/>
    </source>
</evidence>
<feature type="transmembrane region" description="Helical" evidence="6">
    <location>
        <begin position="143"/>
        <end position="165"/>
    </location>
</feature>
<dbReference type="EMBL" id="CAXKWB010020523">
    <property type="protein sequence ID" value="CAL4122652.1"/>
    <property type="molecule type" value="Genomic_DNA"/>
</dbReference>
<accession>A0AAV2RH33</accession>
<evidence type="ECO:0000256" key="5">
    <source>
        <dbReference type="ARBA" id="ARBA00023136"/>
    </source>
</evidence>
<comment type="caution">
    <text evidence="8">The sequence shown here is derived from an EMBL/GenBank/DDBJ whole genome shotgun (WGS) entry which is preliminary data.</text>
</comment>
<protein>
    <recommendedName>
        <fullName evidence="6">Anoctamin</fullName>
    </recommendedName>
</protein>
<evidence type="ECO:0000256" key="2">
    <source>
        <dbReference type="ARBA" id="ARBA00009671"/>
    </source>
</evidence>
<comment type="subcellular location">
    <subcellularLocation>
        <location evidence="1 6">Membrane</location>
        <topology evidence="1 6">Multi-pass membrane protein</topology>
    </subcellularLocation>
</comment>
<evidence type="ECO:0000259" key="7">
    <source>
        <dbReference type="Pfam" id="PF04547"/>
    </source>
</evidence>
<sequence>SDGKRKCSALAFEWGTLSRSDDEEIHPHFSGDVRLNPITMCHEPYYPLWKTHCKVFASTLLVGGCTICALVLGVLYANGKILSWLGLYLKKDLRNKWNLDKIFHILPSIIYAAIIALVNGHYRKLATFLTRWENHQLQGYYNWHYVSKLLVFEFVNNFSSLFYIAFYEQDWNKLRSWVATMLIVMQLINQFQETILPFLFKEASFHISKRFSIRENDFSKDADEISRLDAYDPQIEQAKMEALKDPFEDAFEDYLEMFMQFGYVSMFSCAYPMASFWALINNLSELKFDAFKFCHVYQRPRVKRVSTIGIWQDAFELLGVIGVATNCALLCLSPTMQSLTTYTTSTQSSLGSPQYGNEWILLFVLLEHFILGVKFAFSYIIPDQPKWVRDEQRLILHQAREDHTKMILKNLKHSPWGKRIMKKV</sequence>
<evidence type="ECO:0000256" key="4">
    <source>
        <dbReference type="ARBA" id="ARBA00022989"/>
    </source>
</evidence>
<feature type="transmembrane region" description="Helical" evidence="6">
    <location>
        <begin position="55"/>
        <end position="77"/>
    </location>
</feature>
<feature type="transmembrane region" description="Helical" evidence="6">
    <location>
        <begin position="261"/>
        <end position="280"/>
    </location>
</feature>
<gene>
    <name evidence="8" type="ORF">MNOR_LOCUS23374</name>
</gene>
<dbReference type="InterPro" id="IPR049452">
    <property type="entry name" value="Anoctamin_TM"/>
</dbReference>
<proteinExistence type="inferred from homology"/>
<evidence type="ECO:0000313" key="8">
    <source>
        <dbReference type="EMBL" id="CAL4122652.1"/>
    </source>
</evidence>
<name>A0AAV2RH33_MEGNR</name>
<keyword evidence="3 6" id="KW-0812">Transmembrane</keyword>
<keyword evidence="4 6" id="KW-1133">Transmembrane helix</keyword>
<comment type="similarity">
    <text evidence="2 6">Belongs to the anoctamin family.</text>
</comment>
<dbReference type="InterPro" id="IPR007632">
    <property type="entry name" value="Anoctamin"/>
</dbReference>
<dbReference type="PANTHER" id="PTHR12308:SF74">
    <property type="entry name" value="ANOCTAMIN"/>
    <property type="match status" value="1"/>
</dbReference>